<evidence type="ECO:0000313" key="1">
    <source>
        <dbReference type="EMBL" id="RKF58983.1"/>
    </source>
</evidence>
<gene>
    <name evidence="1" type="ORF">OnM2_03869</name>
</gene>
<reference evidence="1 2" key="1">
    <citation type="journal article" date="2018" name="BMC Genomics">
        <title>Comparative genome analyses reveal sequence features reflecting distinct modes of host-adaptation between dicot and monocot powdery mildew.</title>
        <authorList>
            <person name="Wu Y."/>
            <person name="Ma X."/>
            <person name="Pan Z."/>
            <person name="Kale S.D."/>
            <person name="Song Y."/>
            <person name="King H."/>
            <person name="Zhang Q."/>
            <person name="Presley C."/>
            <person name="Deng X."/>
            <person name="Wei C.I."/>
            <person name="Xiao S."/>
        </authorList>
    </citation>
    <scope>NUCLEOTIDE SEQUENCE [LARGE SCALE GENOMIC DNA]</scope>
    <source>
        <strain evidence="1">UMSG2</strain>
    </source>
</reference>
<evidence type="ECO:0000313" key="2">
    <source>
        <dbReference type="Proteomes" id="UP000286134"/>
    </source>
</evidence>
<dbReference type="EMBL" id="MCFK01006406">
    <property type="protein sequence ID" value="RKF58983.1"/>
    <property type="molecule type" value="Genomic_DNA"/>
</dbReference>
<comment type="caution">
    <text evidence="1">The sequence shown here is derived from an EMBL/GenBank/DDBJ whole genome shotgun (WGS) entry which is preliminary data.</text>
</comment>
<protein>
    <submittedName>
        <fullName evidence="1">Uncharacterized protein</fullName>
    </submittedName>
</protein>
<keyword evidence="2" id="KW-1185">Reference proteome</keyword>
<sequence length="74" mass="7884">MVVVVFVVVGSGGDGSPCELLSSSTNGAGEEETSVALDTLAKEGFTGKRFLRQISTEEKILISHSDKHQFQLSQ</sequence>
<dbReference type="AlphaFoldDB" id="A0A420HNH9"/>
<dbReference type="Proteomes" id="UP000286134">
    <property type="component" value="Unassembled WGS sequence"/>
</dbReference>
<name>A0A420HNH9_9PEZI</name>
<accession>A0A420HNH9</accession>
<organism evidence="1 2">
    <name type="scientific">Erysiphe neolycopersici</name>
    <dbReference type="NCBI Taxonomy" id="212602"/>
    <lineage>
        <taxon>Eukaryota</taxon>
        <taxon>Fungi</taxon>
        <taxon>Dikarya</taxon>
        <taxon>Ascomycota</taxon>
        <taxon>Pezizomycotina</taxon>
        <taxon>Leotiomycetes</taxon>
        <taxon>Erysiphales</taxon>
        <taxon>Erysiphaceae</taxon>
        <taxon>Erysiphe</taxon>
    </lineage>
</organism>
<proteinExistence type="predicted"/>